<proteinExistence type="predicted"/>
<dbReference type="EMBL" id="MNUK01000064">
    <property type="protein sequence ID" value="OIN90673.1"/>
    <property type="molecule type" value="Genomic_DNA"/>
</dbReference>
<comment type="caution">
    <text evidence="2">The sequence shown here is derived from an EMBL/GenBank/DDBJ whole genome shotgun (WGS) entry which is preliminary data.</text>
</comment>
<dbReference type="Proteomes" id="UP000182345">
    <property type="component" value="Unassembled WGS sequence"/>
</dbReference>
<feature type="compositionally biased region" description="Polar residues" evidence="1">
    <location>
        <begin position="36"/>
        <end position="48"/>
    </location>
</feature>
<sequence length="79" mass="8971">MPDKILICQNCKNPFVYSDYEQNLDQKKISDHSSRISDNIQNPHQAPRTNHLAPPYCPICTSIKASEAKHPSKPKKSSH</sequence>
<evidence type="ECO:0000313" key="2">
    <source>
        <dbReference type="EMBL" id="OIN90673.1"/>
    </source>
</evidence>
<name>A0A1J4RTJ0_9BACT</name>
<dbReference type="AlphaFoldDB" id="A0A1J4RTJ0"/>
<accession>A0A1J4RTJ0</accession>
<feature type="region of interest" description="Disordered" evidence="1">
    <location>
        <begin position="30"/>
        <end position="51"/>
    </location>
</feature>
<organism evidence="2 3">
    <name type="scientific">Candidatus Collierbacteria bacterium CG1_02_44_10</name>
    <dbReference type="NCBI Taxonomy" id="1805087"/>
    <lineage>
        <taxon>Bacteria</taxon>
        <taxon>Candidatus Collieribacteriota</taxon>
    </lineage>
</organism>
<evidence type="ECO:0000256" key="1">
    <source>
        <dbReference type="SAM" id="MobiDB-lite"/>
    </source>
</evidence>
<protein>
    <submittedName>
        <fullName evidence="2">Uncharacterized protein</fullName>
    </submittedName>
</protein>
<reference evidence="2 3" key="1">
    <citation type="journal article" date="2016" name="Environ. Microbiol.">
        <title>Genomic resolution of a cold subsurface aquifer community provides metabolic insights for novel microbes adapted to high CO concentrations.</title>
        <authorList>
            <person name="Probst A.J."/>
            <person name="Castelle C.J."/>
            <person name="Singh A."/>
            <person name="Brown C.T."/>
            <person name="Anantharaman K."/>
            <person name="Sharon I."/>
            <person name="Hug L.A."/>
            <person name="Burstein D."/>
            <person name="Emerson J.B."/>
            <person name="Thomas B.C."/>
            <person name="Banfield J.F."/>
        </authorList>
    </citation>
    <scope>NUCLEOTIDE SEQUENCE [LARGE SCALE GENOMIC DNA]</scope>
    <source>
        <strain evidence="2">CG1_02_44_10</strain>
    </source>
</reference>
<evidence type="ECO:0000313" key="3">
    <source>
        <dbReference type="Proteomes" id="UP000182345"/>
    </source>
</evidence>
<gene>
    <name evidence="2" type="ORF">AUJ42_02835</name>
</gene>